<sequence>MTYTFFPLMGTACNLGKLYFLCFLISQTRDGFPDMLRQNNKLLPSNFFSKPSL</sequence>
<name>A1ZZM7_MICM2</name>
<organism evidence="1 2">
    <name type="scientific">Microscilla marina ATCC 23134</name>
    <dbReference type="NCBI Taxonomy" id="313606"/>
    <lineage>
        <taxon>Bacteria</taxon>
        <taxon>Pseudomonadati</taxon>
        <taxon>Bacteroidota</taxon>
        <taxon>Cytophagia</taxon>
        <taxon>Cytophagales</taxon>
        <taxon>Microscillaceae</taxon>
        <taxon>Microscilla</taxon>
    </lineage>
</organism>
<reference evidence="1 2" key="1">
    <citation type="submission" date="2007-01" db="EMBL/GenBank/DDBJ databases">
        <authorList>
            <person name="Haygood M."/>
            <person name="Podell S."/>
            <person name="Anderson C."/>
            <person name="Hopkinson B."/>
            <person name="Roe K."/>
            <person name="Barbeau K."/>
            <person name="Gaasterland T."/>
            <person name="Ferriera S."/>
            <person name="Johnson J."/>
            <person name="Kravitz S."/>
            <person name="Beeson K."/>
            <person name="Sutton G."/>
            <person name="Rogers Y.-H."/>
            <person name="Friedman R."/>
            <person name="Frazier M."/>
            <person name="Venter J.C."/>
        </authorList>
    </citation>
    <scope>NUCLEOTIDE SEQUENCE [LARGE SCALE GENOMIC DNA]</scope>
    <source>
        <strain evidence="1 2">ATCC 23134</strain>
    </source>
</reference>
<evidence type="ECO:0000313" key="1">
    <source>
        <dbReference type="EMBL" id="EAY24135.1"/>
    </source>
</evidence>
<comment type="caution">
    <text evidence="1">The sequence shown here is derived from an EMBL/GenBank/DDBJ whole genome shotgun (WGS) entry which is preliminary data.</text>
</comment>
<dbReference type="Proteomes" id="UP000004095">
    <property type="component" value="Unassembled WGS sequence"/>
</dbReference>
<gene>
    <name evidence="1" type="ORF">M23134_00950</name>
</gene>
<evidence type="ECO:0000313" key="2">
    <source>
        <dbReference type="Proteomes" id="UP000004095"/>
    </source>
</evidence>
<dbReference type="AlphaFoldDB" id="A1ZZM7"/>
<proteinExistence type="predicted"/>
<keyword evidence="2" id="KW-1185">Reference proteome</keyword>
<accession>A1ZZM7</accession>
<dbReference type="EMBL" id="AAWS01000080">
    <property type="protein sequence ID" value="EAY24135.1"/>
    <property type="molecule type" value="Genomic_DNA"/>
</dbReference>
<protein>
    <submittedName>
        <fullName evidence="1">Uncharacterized protein</fullName>
    </submittedName>
</protein>